<accession>A0ABU8XK36</accession>
<comment type="function">
    <text evidence="10">Catalyzes the synthesis of alpha-ribazole-5'-phosphate from nicotinate mononucleotide (NAMN) and 5,6-dimethylbenzimidazole (DMB).</text>
</comment>
<comment type="pathway">
    <text evidence="1 10">Nucleoside biosynthesis; alpha-ribazole biosynthesis; alpha-ribazole from 5,6-dimethylbenzimidazole: step 1/2.</text>
</comment>
<dbReference type="HAMAP" id="MF_00230">
    <property type="entry name" value="CobT"/>
    <property type="match status" value="1"/>
</dbReference>
<dbReference type="InterPro" id="IPR003200">
    <property type="entry name" value="Nict_dMeBzImd_PRibTrfase"/>
</dbReference>
<evidence type="ECO:0000256" key="9">
    <source>
        <dbReference type="ARBA" id="ARBA00047340"/>
    </source>
</evidence>
<dbReference type="InterPro" id="IPR036087">
    <property type="entry name" value="Nict_dMeBzImd_PRibTrfase_sf"/>
</dbReference>
<dbReference type="NCBIfam" id="TIGR03160">
    <property type="entry name" value="cobT_DBIPRT"/>
    <property type="match status" value="1"/>
</dbReference>
<evidence type="ECO:0000256" key="10">
    <source>
        <dbReference type="HAMAP-Rule" id="MF_00230"/>
    </source>
</evidence>
<dbReference type="CDD" id="cd02439">
    <property type="entry name" value="DMB-PRT_CobT"/>
    <property type="match status" value="1"/>
</dbReference>
<dbReference type="EC" id="2.4.2.21" evidence="3 10"/>
<evidence type="ECO:0000256" key="4">
    <source>
        <dbReference type="ARBA" id="ARBA00015486"/>
    </source>
</evidence>
<comment type="caution">
    <text evidence="11">The sequence shown here is derived from an EMBL/GenBank/DDBJ whole genome shotgun (WGS) entry which is preliminary data.</text>
</comment>
<evidence type="ECO:0000256" key="3">
    <source>
        <dbReference type="ARBA" id="ARBA00011991"/>
    </source>
</evidence>
<protein>
    <recommendedName>
        <fullName evidence="4 10">Nicotinate-nucleotide--dimethylbenzimidazole phosphoribosyltransferase</fullName>
        <shortName evidence="10">NN:DBI PRT</shortName>
        <ecNumber evidence="3 10">2.4.2.21</ecNumber>
    </recommendedName>
    <alternativeName>
        <fullName evidence="8 10">N(1)-alpha-phosphoribosyltransferase</fullName>
    </alternativeName>
</protein>
<dbReference type="NCBIfam" id="NF000996">
    <property type="entry name" value="PRK00105.1"/>
    <property type="match status" value="1"/>
</dbReference>
<comment type="catalytic activity">
    <reaction evidence="9 10">
        <text>5,6-dimethylbenzimidazole + nicotinate beta-D-ribonucleotide = alpha-ribazole 5'-phosphate + nicotinate + H(+)</text>
        <dbReference type="Rhea" id="RHEA:11196"/>
        <dbReference type="ChEBI" id="CHEBI:15378"/>
        <dbReference type="ChEBI" id="CHEBI:15890"/>
        <dbReference type="ChEBI" id="CHEBI:32544"/>
        <dbReference type="ChEBI" id="CHEBI:57502"/>
        <dbReference type="ChEBI" id="CHEBI:57918"/>
        <dbReference type="EC" id="2.4.2.21"/>
    </reaction>
</comment>
<keyword evidence="12" id="KW-1185">Reference proteome</keyword>
<evidence type="ECO:0000313" key="11">
    <source>
        <dbReference type="EMBL" id="MEK0081576.1"/>
    </source>
</evidence>
<dbReference type="GO" id="GO:0008939">
    <property type="term" value="F:nicotinate-nucleotide-dimethylbenzimidazole phosphoribosyltransferase activity"/>
    <property type="evidence" value="ECO:0007669"/>
    <property type="project" value="UniProtKB-EC"/>
</dbReference>
<dbReference type="Gene3D" id="1.10.1610.10">
    <property type="match status" value="1"/>
</dbReference>
<dbReference type="PANTHER" id="PTHR43463">
    <property type="entry name" value="NICOTINATE-NUCLEOTIDE--DIMETHYLBENZIMIDAZOLE PHOSPHORIBOSYLTRANSFERASE"/>
    <property type="match status" value="1"/>
</dbReference>
<evidence type="ECO:0000256" key="6">
    <source>
        <dbReference type="ARBA" id="ARBA00022676"/>
    </source>
</evidence>
<evidence type="ECO:0000256" key="2">
    <source>
        <dbReference type="ARBA" id="ARBA00007110"/>
    </source>
</evidence>
<proteinExistence type="inferred from homology"/>
<dbReference type="Pfam" id="PF02277">
    <property type="entry name" value="DBI_PRT"/>
    <property type="match status" value="1"/>
</dbReference>
<evidence type="ECO:0000313" key="12">
    <source>
        <dbReference type="Proteomes" id="UP001375743"/>
    </source>
</evidence>
<reference evidence="11 12" key="1">
    <citation type="submission" date="2024-01" db="EMBL/GenBank/DDBJ databases">
        <title>Multi-omics insights into the function and evolution of sodium benzoate biodegradation pathways in Benzoatithermus flavus gen. nov., sp. nov. from hot spring.</title>
        <authorList>
            <person name="Hu C.-J."/>
            <person name="Li W.-J."/>
        </authorList>
    </citation>
    <scope>NUCLEOTIDE SEQUENCE [LARGE SCALE GENOMIC DNA]</scope>
    <source>
        <strain evidence="11 12">SYSU G07066</strain>
    </source>
</reference>
<dbReference type="RefSeq" id="WP_418157429.1">
    <property type="nucleotide sequence ID" value="NZ_JBBLZC010000001.1"/>
</dbReference>
<evidence type="ECO:0000256" key="8">
    <source>
        <dbReference type="ARBA" id="ARBA00030686"/>
    </source>
</evidence>
<name>A0ABU8XK36_9PROT</name>
<keyword evidence="6 10" id="KW-0328">Glycosyltransferase</keyword>
<feature type="active site" description="Proton acceptor" evidence="10">
    <location>
        <position position="308"/>
    </location>
</feature>
<evidence type="ECO:0000256" key="1">
    <source>
        <dbReference type="ARBA" id="ARBA00005049"/>
    </source>
</evidence>
<organism evidence="11 12">
    <name type="scientific">Benzoatithermus flavus</name>
    <dbReference type="NCBI Taxonomy" id="3108223"/>
    <lineage>
        <taxon>Bacteria</taxon>
        <taxon>Pseudomonadati</taxon>
        <taxon>Pseudomonadota</taxon>
        <taxon>Alphaproteobacteria</taxon>
        <taxon>Geminicoccales</taxon>
        <taxon>Geminicoccaceae</taxon>
        <taxon>Benzoatithermus</taxon>
    </lineage>
</organism>
<comment type="similarity">
    <text evidence="2 10">Belongs to the CobT family.</text>
</comment>
<gene>
    <name evidence="10 11" type="primary">cobT</name>
    <name evidence="11" type="ORF">U1T56_00300</name>
</gene>
<dbReference type="SUPFAM" id="SSF52733">
    <property type="entry name" value="Nicotinate mononucleotide:5,6-dimethylbenzimidazole phosphoribosyltransferase (CobT)"/>
    <property type="match status" value="1"/>
</dbReference>
<dbReference type="InterPro" id="IPR023195">
    <property type="entry name" value="Nict_dMeBzImd_PRibTrfase_N"/>
</dbReference>
<dbReference type="InterPro" id="IPR017846">
    <property type="entry name" value="Nict_dMeBzImd_PRibTrfase_bact"/>
</dbReference>
<dbReference type="Proteomes" id="UP001375743">
    <property type="component" value="Unassembled WGS sequence"/>
</dbReference>
<evidence type="ECO:0000256" key="5">
    <source>
        <dbReference type="ARBA" id="ARBA00022573"/>
    </source>
</evidence>
<keyword evidence="5 10" id="KW-0169">Cobalamin biosynthesis</keyword>
<sequence length="341" mass="36046">MSTLTPVSSFDDLRSLVRQLPQPDTAAAEACRRHEAELTKPAGALGRLEELTCWLSAWQGRHPPRLDRVLILVFVGWHEIAKHKVSAYPAEVTDQMVLNFQAGGAAINQLARLAGAELQVIPVGQGRPAHDFTRRPAMSEAGCVRALNIGLSAVPEDIDLLAIGEMGIANTTAAAAIAAGLYGEPATAWTGPGTGLDTSGVAHKAEVIQGALDRHRAALKDPLEVLRYVGGRELAAMLGAILAARLRRVPVILDGFTSTVPAAVLQALDPASIEHCRSGHCSAEPGHRRLLDRIGQRPLLELGMRLGEASGAAVALQLVRAAVACHNGMATFESAGVSRKR</sequence>
<dbReference type="EMBL" id="JBBLZC010000001">
    <property type="protein sequence ID" value="MEK0081576.1"/>
    <property type="molecule type" value="Genomic_DNA"/>
</dbReference>
<dbReference type="PANTHER" id="PTHR43463:SF1">
    <property type="entry name" value="NICOTINATE-NUCLEOTIDE--DIMETHYLBENZIMIDAZOLE PHOSPHORIBOSYLTRANSFERASE"/>
    <property type="match status" value="1"/>
</dbReference>
<dbReference type="Gene3D" id="3.40.50.10210">
    <property type="match status" value="1"/>
</dbReference>
<keyword evidence="7 10" id="KW-0808">Transferase</keyword>
<evidence type="ECO:0000256" key="7">
    <source>
        <dbReference type="ARBA" id="ARBA00022679"/>
    </source>
</evidence>